<dbReference type="PROSITE" id="PS00876">
    <property type="entry name" value="IDO_1"/>
    <property type="match status" value="1"/>
</dbReference>
<organism evidence="4 5">
    <name type="scientific">Seiridium unicorne</name>
    <dbReference type="NCBI Taxonomy" id="138068"/>
    <lineage>
        <taxon>Eukaryota</taxon>
        <taxon>Fungi</taxon>
        <taxon>Dikarya</taxon>
        <taxon>Ascomycota</taxon>
        <taxon>Pezizomycotina</taxon>
        <taxon>Sordariomycetes</taxon>
        <taxon>Xylariomycetidae</taxon>
        <taxon>Amphisphaeriales</taxon>
        <taxon>Sporocadaceae</taxon>
        <taxon>Seiridium</taxon>
    </lineage>
</organism>
<dbReference type="Gene3D" id="1.20.58.480">
    <property type="match status" value="1"/>
</dbReference>
<accession>A0ABR2UZ45</accession>
<evidence type="ECO:0000313" key="4">
    <source>
        <dbReference type="EMBL" id="KAK9419882.1"/>
    </source>
</evidence>
<dbReference type="PANTHER" id="PTHR28657:SF10">
    <property type="entry name" value="INDOLEAMINE 2,3-DIOXYGENASE"/>
    <property type="match status" value="1"/>
</dbReference>
<proteinExistence type="inferred from homology"/>
<dbReference type="InterPro" id="IPR000898">
    <property type="entry name" value="Indolamine_dOase"/>
</dbReference>
<sequence>MSPHTVCTSATETEQDLHQFPWKVYDVTSNGFLPEVAPLQTFSDGYYQPWDDIISKLPQLLNDGTLREETLALPLLSTDRIHSEAEWRRAYSVLAFLAHGYIWGGKQAAEILPIVISKPFSEVARRLDLPPVLSYAACNLWNFTSNGGDFADLENLQPLHSFTGTVDEAWFLMVSVAMEAQTASIIPVMKRALDSVRIREYDVISDALEKLIICIGKVGVLLERMYEKCKEDVFYHQIRPYLAGSKNMEAAGLPRGVFYTTGDLGEGNWMQLRGGSNGQSSIIQFFDIVLGIQHNHEGPSNPLSSEVCATRTFHEEVRDYMPAGHRRFLLDVSRLGSIRQLANLPASTPEQQRFCATYIRATETLGVFRSKHITLVTRYIVLPSRRAAAAQLGKQNLASASAEVQAIGGRGGPEADAELKGTGGTTLIPFLKQVRDETVEAGLLRA</sequence>
<dbReference type="PANTHER" id="PTHR28657">
    <property type="entry name" value="INDOLEAMINE 2,3-DIOXYGENASE"/>
    <property type="match status" value="1"/>
</dbReference>
<protein>
    <submittedName>
        <fullName evidence="4">Indoleamine 2,3-dioxygenase</fullName>
    </submittedName>
</protein>
<dbReference type="Proteomes" id="UP001408356">
    <property type="component" value="Unassembled WGS sequence"/>
</dbReference>
<evidence type="ECO:0000313" key="5">
    <source>
        <dbReference type="Proteomes" id="UP001408356"/>
    </source>
</evidence>
<comment type="similarity">
    <text evidence="1">Belongs to the indoleamine 2,3-dioxygenase family.</text>
</comment>
<dbReference type="EMBL" id="JARVKF010000279">
    <property type="protein sequence ID" value="KAK9419882.1"/>
    <property type="molecule type" value="Genomic_DNA"/>
</dbReference>
<keyword evidence="5" id="KW-1185">Reference proteome</keyword>
<dbReference type="Pfam" id="PF01231">
    <property type="entry name" value="IDO"/>
    <property type="match status" value="1"/>
</dbReference>
<gene>
    <name evidence="4" type="ORF">SUNI508_06888</name>
</gene>
<keyword evidence="3" id="KW-0408">Iron</keyword>
<evidence type="ECO:0000256" key="3">
    <source>
        <dbReference type="ARBA" id="ARBA00023004"/>
    </source>
</evidence>
<dbReference type="InterPro" id="IPR037217">
    <property type="entry name" value="Trp/Indoleamine_2_3_dOase-like"/>
</dbReference>
<name>A0ABR2UZ45_9PEZI</name>
<evidence type="ECO:0000256" key="2">
    <source>
        <dbReference type="ARBA" id="ARBA00022723"/>
    </source>
</evidence>
<keyword evidence="2" id="KW-0479">Metal-binding</keyword>
<comment type="caution">
    <text evidence="4">The sequence shown here is derived from an EMBL/GenBank/DDBJ whole genome shotgun (WGS) entry which is preliminary data.</text>
</comment>
<dbReference type="SUPFAM" id="SSF140959">
    <property type="entry name" value="Indolic compounds 2,3-dioxygenase-like"/>
    <property type="match status" value="1"/>
</dbReference>
<reference evidence="4 5" key="1">
    <citation type="journal article" date="2024" name="J. Plant Pathol.">
        <title>Sequence and assembly of the genome of Seiridium unicorne, isolate CBS 538.82, causal agent of cypress canker disease.</title>
        <authorList>
            <person name="Scali E."/>
            <person name="Rocca G.D."/>
            <person name="Danti R."/>
            <person name="Garbelotto M."/>
            <person name="Barberini S."/>
            <person name="Baroncelli R."/>
            <person name="Emiliani G."/>
        </authorList>
    </citation>
    <scope>NUCLEOTIDE SEQUENCE [LARGE SCALE GENOMIC DNA]</scope>
    <source>
        <strain evidence="4 5">BM-138-508</strain>
    </source>
</reference>
<evidence type="ECO:0000256" key="1">
    <source>
        <dbReference type="ARBA" id="ARBA00007119"/>
    </source>
</evidence>